<evidence type="ECO:0000313" key="2">
    <source>
        <dbReference type="Proteomes" id="UP001458880"/>
    </source>
</evidence>
<dbReference type="Proteomes" id="UP001458880">
    <property type="component" value="Unassembled WGS sequence"/>
</dbReference>
<protein>
    <submittedName>
        <fullName evidence="1">Uncharacterized protein</fullName>
    </submittedName>
</protein>
<reference evidence="1 2" key="1">
    <citation type="journal article" date="2024" name="BMC Genomics">
        <title>De novo assembly and annotation of Popillia japonica's genome with initial clues to its potential as an invasive pest.</title>
        <authorList>
            <person name="Cucini C."/>
            <person name="Boschi S."/>
            <person name="Funari R."/>
            <person name="Cardaioli E."/>
            <person name="Iannotti N."/>
            <person name="Marturano G."/>
            <person name="Paoli F."/>
            <person name="Bruttini M."/>
            <person name="Carapelli A."/>
            <person name="Frati F."/>
            <person name="Nardi F."/>
        </authorList>
    </citation>
    <scope>NUCLEOTIDE SEQUENCE [LARGE SCALE GENOMIC DNA]</scope>
    <source>
        <strain evidence="1">DMR45628</strain>
    </source>
</reference>
<organism evidence="1 2">
    <name type="scientific">Popillia japonica</name>
    <name type="common">Japanese beetle</name>
    <dbReference type="NCBI Taxonomy" id="7064"/>
    <lineage>
        <taxon>Eukaryota</taxon>
        <taxon>Metazoa</taxon>
        <taxon>Ecdysozoa</taxon>
        <taxon>Arthropoda</taxon>
        <taxon>Hexapoda</taxon>
        <taxon>Insecta</taxon>
        <taxon>Pterygota</taxon>
        <taxon>Neoptera</taxon>
        <taxon>Endopterygota</taxon>
        <taxon>Coleoptera</taxon>
        <taxon>Polyphaga</taxon>
        <taxon>Scarabaeiformia</taxon>
        <taxon>Scarabaeidae</taxon>
        <taxon>Rutelinae</taxon>
        <taxon>Popillia</taxon>
    </lineage>
</organism>
<accession>A0AAW1MD40</accession>
<proteinExistence type="predicted"/>
<dbReference type="AlphaFoldDB" id="A0AAW1MD40"/>
<name>A0AAW1MD40_POPJA</name>
<evidence type="ECO:0000313" key="1">
    <source>
        <dbReference type="EMBL" id="KAK9743902.1"/>
    </source>
</evidence>
<dbReference type="EMBL" id="JASPKY010000065">
    <property type="protein sequence ID" value="KAK9743902.1"/>
    <property type="molecule type" value="Genomic_DNA"/>
</dbReference>
<sequence length="74" mass="8135">MILLDIDFSAIIPRCPCTLPHAMTRRFGEISSSIFHCSSVELLSNTTCDRSSRYLSAVVLSVLVRATMCPPLSC</sequence>
<comment type="caution">
    <text evidence="1">The sequence shown here is derived from an EMBL/GenBank/DDBJ whole genome shotgun (WGS) entry which is preliminary data.</text>
</comment>
<gene>
    <name evidence="1" type="ORF">QE152_g8261</name>
</gene>
<keyword evidence="2" id="KW-1185">Reference proteome</keyword>